<dbReference type="GO" id="GO:0006431">
    <property type="term" value="P:methionyl-tRNA aminoacylation"/>
    <property type="evidence" value="ECO:0007669"/>
    <property type="project" value="TreeGrafter"/>
</dbReference>
<keyword evidence="3" id="KW-0436">Ligase</keyword>
<protein>
    <recommendedName>
        <fullName evidence="1">Methionine--tRNA ligase, mitochondrial</fullName>
    </recommendedName>
    <alternativeName>
        <fullName evidence="2">Mitochondrial methionyl-tRNA synthetase</fullName>
    </alternativeName>
</protein>
<evidence type="ECO:0000313" key="4">
    <source>
        <dbReference type="Proteomes" id="UP001201812"/>
    </source>
</evidence>
<accession>A0AAD4N6L3</accession>
<evidence type="ECO:0000313" key="3">
    <source>
        <dbReference type="EMBL" id="KAI1718967.1"/>
    </source>
</evidence>
<dbReference type="EMBL" id="JAKKPZ010000007">
    <property type="protein sequence ID" value="KAI1718967.1"/>
    <property type="molecule type" value="Genomic_DNA"/>
</dbReference>
<dbReference type="GO" id="GO:0005524">
    <property type="term" value="F:ATP binding"/>
    <property type="evidence" value="ECO:0007669"/>
    <property type="project" value="InterPro"/>
</dbReference>
<reference evidence="3" key="1">
    <citation type="submission" date="2022-01" db="EMBL/GenBank/DDBJ databases">
        <title>Genome Sequence Resource for Two Populations of Ditylenchus destructor, the Migratory Endoparasitic Phytonematode.</title>
        <authorList>
            <person name="Zhang H."/>
            <person name="Lin R."/>
            <person name="Xie B."/>
        </authorList>
    </citation>
    <scope>NUCLEOTIDE SEQUENCE</scope>
    <source>
        <strain evidence="3">BazhouSP</strain>
    </source>
</reference>
<dbReference type="SUPFAM" id="SSF47323">
    <property type="entry name" value="Anticodon-binding domain of a subclass of class I aminoacyl-tRNA synthetases"/>
    <property type="match status" value="1"/>
</dbReference>
<dbReference type="GO" id="GO:0004825">
    <property type="term" value="F:methionine-tRNA ligase activity"/>
    <property type="evidence" value="ECO:0007669"/>
    <property type="project" value="InterPro"/>
</dbReference>
<name>A0AAD4N6L3_9BILA</name>
<dbReference type="PANTHER" id="PTHR43326">
    <property type="entry name" value="METHIONYL-TRNA SYNTHETASE"/>
    <property type="match status" value="1"/>
</dbReference>
<organism evidence="3 4">
    <name type="scientific">Ditylenchus destructor</name>
    <dbReference type="NCBI Taxonomy" id="166010"/>
    <lineage>
        <taxon>Eukaryota</taxon>
        <taxon>Metazoa</taxon>
        <taxon>Ecdysozoa</taxon>
        <taxon>Nematoda</taxon>
        <taxon>Chromadorea</taxon>
        <taxon>Rhabditida</taxon>
        <taxon>Tylenchina</taxon>
        <taxon>Tylenchomorpha</taxon>
        <taxon>Sphaerularioidea</taxon>
        <taxon>Anguinidae</taxon>
        <taxon>Anguininae</taxon>
        <taxon>Ditylenchus</taxon>
    </lineage>
</organism>
<comment type="caution">
    <text evidence="3">The sequence shown here is derived from an EMBL/GenBank/DDBJ whole genome shotgun (WGS) entry which is preliminary data.</text>
</comment>
<keyword evidence="4" id="KW-1185">Reference proteome</keyword>
<gene>
    <name evidence="3" type="ORF">DdX_06082</name>
</gene>
<dbReference type="Gene3D" id="1.10.730.10">
    <property type="entry name" value="Isoleucyl-tRNA Synthetase, Domain 1"/>
    <property type="match status" value="1"/>
</dbReference>
<dbReference type="InterPro" id="IPR023457">
    <property type="entry name" value="Met-tRNA_synth_2"/>
</dbReference>
<evidence type="ECO:0000256" key="2">
    <source>
        <dbReference type="ARBA" id="ARBA00030331"/>
    </source>
</evidence>
<dbReference type="InterPro" id="IPR009080">
    <property type="entry name" value="tRNAsynth_Ia_anticodon-bd"/>
</dbReference>
<dbReference type="PANTHER" id="PTHR43326:SF1">
    <property type="entry name" value="METHIONINE--TRNA LIGASE, MITOCHONDRIAL"/>
    <property type="match status" value="1"/>
</dbReference>
<proteinExistence type="predicted"/>
<dbReference type="AlphaFoldDB" id="A0AAD4N6L3"/>
<dbReference type="Proteomes" id="UP001201812">
    <property type="component" value="Unassembled WGS sequence"/>
</dbReference>
<evidence type="ECO:0000256" key="1">
    <source>
        <dbReference type="ARBA" id="ARBA00026124"/>
    </source>
</evidence>
<sequence length="133" mass="14956">MVHPQFFGFPERVGIHFDNLAFQKGIDAIEETVRHANTFFHAQAPWKMSQGEELSTILFLTYEACRISSVLLQPIVPDLANRILSRLGMKPNERHLKTAQLGGGPMMEIYGRPLGKDNGVPLQRIAIKNLDTT</sequence>